<name>A0A9P4H1F2_9PLEO</name>
<protein>
    <submittedName>
        <fullName evidence="2">Uncharacterized protein</fullName>
    </submittedName>
</protein>
<gene>
    <name evidence="2" type="ORF">EK21DRAFT_116397</name>
</gene>
<dbReference type="EMBL" id="ML978255">
    <property type="protein sequence ID" value="KAF2025855.1"/>
    <property type="molecule type" value="Genomic_DNA"/>
</dbReference>
<feature type="region of interest" description="Disordered" evidence="1">
    <location>
        <begin position="123"/>
        <end position="158"/>
    </location>
</feature>
<proteinExistence type="predicted"/>
<organism evidence="2 3">
    <name type="scientific">Setomelanomma holmii</name>
    <dbReference type="NCBI Taxonomy" id="210430"/>
    <lineage>
        <taxon>Eukaryota</taxon>
        <taxon>Fungi</taxon>
        <taxon>Dikarya</taxon>
        <taxon>Ascomycota</taxon>
        <taxon>Pezizomycotina</taxon>
        <taxon>Dothideomycetes</taxon>
        <taxon>Pleosporomycetidae</taxon>
        <taxon>Pleosporales</taxon>
        <taxon>Pleosporineae</taxon>
        <taxon>Phaeosphaeriaceae</taxon>
        <taxon>Setomelanomma</taxon>
    </lineage>
</organism>
<evidence type="ECO:0000313" key="2">
    <source>
        <dbReference type="EMBL" id="KAF2025855.1"/>
    </source>
</evidence>
<feature type="compositionally biased region" description="Polar residues" evidence="1">
    <location>
        <begin position="134"/>
        <end position="150"/>
    </location>
</feature>
<accession>A0A9P4H1F2</accession>
<comment type="caution">
    <text evidence="2">The sequence shown here is derived from an EMBL/GenBank/DDBJ whole genome shotgun (WGS) entry which is preliminary data.</text>
</comment>
<dbReference type="AlphaFoldDB" id="A0A9P4H1F2"/>
<keyword evidence="3" id="KW-1185">Reference proteome</keyword>
<sequence length="158" mass="17984">MSHPPTRQEPTEYFRAVLLKRPILELHQRDMIDNDGTEENLTLLFAVGPPEKDDKKLLDNLLVCVARLDSNDIVEVVEKVFMYDLIDKKTIEGPHIPAKLREQLSTKEHDELRHFSRDIVQSEQAGTHIPVGSTRYQTSGAANHASSTRISQRDVSDE</sequence>
<reference evidence="2" key="1">
    <citation type="journal article" date="2020" name="Stud. Mycol.">
        <title>101 Dothideomycetes genomes: a test case for predicting lifestyles and emergence of pathogens.</title>
        <authorList>
            <person name="Haridas S."/>
            <person name="Albert R."/>
            <person name="Binder M."/>
            <person name="Bloem J."/>
            <person name="Labutti K."/>
            <person name="Salamov A."/>
            <person name="Andreopoulos B."/>
            <person name="Baker S."/>
            <person name="Barry K."/>
            <person name="Bills G."/>
            <person name="Bluhm B."/>
            <person name="Cannon C."/>
            <person name="Castanera R."/>
            <person name="Culley D."/>
            <person name="Daum C."/>
            <person name="Ezra D."/>
            <person name="Gonzalez J."/>
            <person name="Henrissat B."/>
            <person name="Kuo A."/>
            <person name="Liang C."/>
            <person name="Lipzen A."/>
            <person name="Lutzoni F."/>
            <person name="Magnuson J."/>
            <person name="Mondo S."/>
            <person name="Nolan M."/>
            <person name="Ohm R."/>
            <person name="Pangilinan J."/>
            <person name="Park H.-J."/>
            <person name="Ramirez L."/>
            <person name="Alfaro M."/>
            <person name="Sun H."/>
            <person name="Tritt A."/>
            <person name="Yoshinaga Y."/>
            <person name="Zwiers L.-H."/>
            <person name="Turgeon B."/>
            <person name="Goodwin S."/>
            <person name="Spatafora J."/>
            <person name="Crous P."/>
            <person name="Grigoriev I."/>
        </authorList>
    </citation>
    <scope>NUCLEOTIDE SEQUENCE</scope>
    <source>
        <strain evidence="2">CBS 110217</strain>
    </source>
</reference>
<evidence type="ECO:0000256" key="1">
    <source>
        <dbReference type="SAM" id="MobiDB-lite"/>
    </source>
</evidence>
<evidence type="ECO:0000313" key="3">
    <source>
        <dbReference type="Proteomes" id="UP000799777"/>
    </source>
</evidence>
<dbReference type="Proteomes" id="UP000799777">
    <property type="component" value="Unassembled WGS sequence"/>
</dbReference>